<protein>
    <submittedName>
        <fullName evidence="2">Uncharacterized protein</fullName>
    </submittedName>
</protein>
<feature type="compositionally biased region" description="Acidic residues" evidence="1">
    <location>
        <begin position="123"/>
        <end position="132"/>
    </location>
</feature>
<dbReference type="EMBL" id="JANVFS010000009">
    <property type="protein sequence ID" value="KAJ4487075.1"/>
    <property type="molecule type" value="Genomic_DNA"/>
</dbReference>
<name>A0A9W9AQY0_9AGAR</name>
<feature type="region of interest" description="Disordered" evidence="1">
    <location>
        <begin position="93"/>
        <end position="132"/>
    </location>
</feature>
<dbReference type="Proteomes" id="UP001150238">
    <property type="component" value="Unassembled WGS sequence"/>
</dbReference>
<gene>
    <name evidence="2" type="ORF">C8J55DRAFT_558156</name>
</gene>
<reference evidence="2" key="1">
    <citation type="submission" date="2022-08" db="EMBL/GenBank/DDBJ databases">
        <authorList>
            <consortium name="DOE Joint Genome Institute"/>
            <person name="Min B."/>
            <person name="Riley R."/>
            <person name="Sierra-Patev S."/>
            <person name="Naranjo-Ortiz M."/>
            <person name="Looney B."/>
            <person name="Konkel Z."/>
            <person name="Slot J.C."/>
            <person name="Sakamoto Y."/>
            <person name="Steenwyk J.L."/>
            <person name="Rokas A."/>
            <person name="Carro J."/>
            <person name="Camarero S."/>
            <person name="Ferreira P."/>
            <person name="Molpeceres G."/>
            <person name="Ruiz-Duenas F.J."/>
            <person name="Serrano A."/>
            <person name="Henrissat B."/>
            <person name="Drula E."/>
            <person name="Hughes K.W."/>
            <person name="Mata J.L."/>
            <person name="Ishikawa N.K."/>
            <person name="Vargas-Isla R."/>
            <person name="Ushijima S."/>
            <person name="Smith C.A."/>
            <person name="Ahrendt S."/>
            <person name="Andreopoulos W."/>
            <person name="He G."/>
            <person name="Labutti K."/>
            <person name="Lipzen A."/>
            <person name="Ng V."/>
            <person name="Sandor L."/>
            <person name="Barry K."/>
            <person name="Martinez A.T."/>
            <person name="Xiao Y."/>
            <person name="Gibbons J.G."/>
            <person name="Terashima K."/>
            <person name="Hibbett D.S."/>
            <person name="Grigoriev I.V."/>
        </authorList>
    </citation>
    <scope>NUCLEOTIDE SEQUENCE</scope>
    <source>
        <strain evidence="2">Sp2 HRB7682 ss15</strain>
    </source>
</reference>
<organism evidence="2 3">
    <name type="scientific">Lentinula lateritia</name>
    <dbReference type="NCBI Taxonomy" id="40482"/>
    <lineage>
        <taxon>Eukaryota</taxon>
        <taxon>Fungi</taxon>
        <taxon>Dikarya</taxon>
        <taxon>Basidiomycota</taxon>
        <taxon>Agaricomycotina</taxon>
        <taxon>Agaricomycetes</taxon>
        <taxon>Agaricomycetidae</taxon>
        <taxon>Agaricales</taxon>
        <taxon>Marasmiineae</taxon>
        <taxon>Omphalotaceae</taxon>
        <taxon>Lentinula</taxon>
    </lineage>
</organism>
<evidence type="ECO:0000256" key="1">
    <source>
        <dbReference type="SAM" id="MobiDB-lite"/>
    </source>
</evidence>
<comment type="caution">
    <text evidence="2">The sequence shown here is derived from an EMBL/GenBank/DDBJ whole genome shotgun (WGS) entry which is preliminary data.</text>
</comment>
<accession>A0A9W9AQY0</accession>
<evidence type="ECO:0000313" key="3">
    <source>
        <dbReference type="Proteomes" id="UP001150238"/>
    </source>
</evidence>
<reference evidence="2" key="2">
    <citation type="journal article" date="2023" name="Proc. Natl. Acad. Sci. U.S.A.">
        <title>A global phylogenomic analysis of the shiitake genus Lentinula.</title>
        <authorList>
            <person name="Sierra-Patev S."/>
            <person name="Min B."/>
            <person name="Naranjo-Ortiz M."/>
            <person name="Looney B."/>
            <person name="Konkel Z."/>
            <person name="Slot J.C."/>
            <person name="Sakamoto Y."/>
            <person name="Steenwyk J.L."/>
            <person name="Rokas A."/>
            <person name="Carro J."/>
            <person name="Camarero S."/>
            <person name="Ferreira P."/>
            <person name="Molpeceres G."/>
            <person name="Ruiz-Duenas F.J."/>
            <person name="Serrano A."/>
            <person name="Henrissat B."/>
            <person name="Drula E."/>
            <person name="Hughes K.W."/>
            <person name="Mata J.L."/>
            <person name="Ishikawa N.K."/>
            <person name="Vargas-Isla R."/>
            <person name="Ushijima S."/>
            <person name="Smith C.A."/>
            <person name="Donoghue J."/>
            <person name="Ahrendt S."/>
            <person name="Andreopoulos W."/>
            <person name="He G."/>
            <person name="LaButti K."/>
            <person name="Lipzen A."/>
            <person name="Ng V."/>
            <person name="Riley R."/>
            <person name="Sandor L."/>
            <person name="Barry K."/>
            <person name="Martinez A.T."/>
            <person name="Xiao Y."/>
            <person name="Gibbons J.G."/>
            <person name="Terashima K."/>
            <person name="Grigoriev I.V."/>
            <person name="Hibbett D."/>
        </authorList>
    </citation>
    <scope>NUCLEOTIDE SEQUENCE</scope>
    <source>
        <strain evidence="2">Sp2 HRB7682 ss15</strain>
    </source>
</reference>
<proteinExistence type="predicted"/>
<dbReference type="AlphaFoldDB" id="A0A9W9AQY0"/>
<feature type="compositionally biased region" description="Basic residues" evidence="1">
    <location>
        <begin position="101"/>
        <end position="117"/>
    </location>
</feature>
<evidence type="ECO:0000313" key="2">
    <source>
        <dbReference type="EMBL" id="KAJ4487075.1"/>
    </source>
</evidence>
<sequence>MTFTNTQTLSPSISVDAGEDYSPMTLSSSSYSDTLSFSLLTLIPELIDLPIIRVPPPLILSETPLRERRGFAEFITITPRANAIGEISAKGQIEPTAGGLPRRRKSLHVRRIVVKHPLKSEDSDSSDSEDDN</sequence>